<dbReference type="GO" id="GO:0006526">
    <property type="term" value="P:L-arginine biosynthetic process"/>
    <property type="evidence" value="ECO:0007669"/>
    <property type="project" value="TreeGrafter"/>
</dbReference>
<comment type="catalytic activity">
    <reaction evidence="14 15">
        <text>N-succinyl-(2S,6S)-2,6-diaminopimelate + H2O = (2S,6S)-2,6-diaminopimelate + succinate</text>
        <dbReference type="Rhea" id="RHEA:22608"/>
        <dbReference type="ChEBI" id="CHEBI:15377"/>
        <dbReference type="ChEBI" id="CHEBI:30031"/>
        <dbReference type="ChEBI" id="CHEBI:57609"/>
        <dbReference type="ChEBI" id="CHEBI:58087"/>
        <dbReference type="EC" id="3.5.1.18"/>
    </reaction>
</comment>
<evidence type="ECO:0000256" key="1">
    <source>
        <dbReference type="ARBA" id="ARBA00005130"/>
    </source>
</evidence>
<comment type="function">
    <text evidence="15">Catalyzes the hydrolysis of N-succinyl-L,L-diaminopimelic acid (SDAP), forming succinate and LL-2,6-diaminopimelate (DAP), an intermediate involved in the bacterial biosynthesis of lysine and meso-diaminopimelic acid, an essential component of bacterial cell walls.</text>
</comment>
<comment type="caution">
    <text evidence="17">The sequence shown here is derived from an EMBL/GenBank/DDBJ whole genome shotgun (WGS) entry which is preliminary data.</text>
</comment>
<evidence type="ECO:0000256" key="8">
    <source>
        <dbReference type="ARBA" id="ARBA00022801"/>
    </source>
</evidence>
<gene>
    <name evidence="15" type="primary">dapE</name>
    <name evidence="17" type="ORF">HNQ52_002079</name>
</gene>
<feature type="active site" description="Proton acceptor" evidence="15">
    <location>
        <position position="134"/>
    </location>
</feature>
<dbReference type="GO" id="GO:0008777">
    <property type="term" value="F:acetylornithine deacetylase activity"/>
    <property type="evidence" value="ECO:0007669"/>
    <property type="project" value="TreeGrafter"/>
</dbReference>
<keyword evidence="10 15" id="KW-0220">Diaminopimelate biosynthesis</keyword>
<evidence type="ECO:0000313" key="17">
    <source>
        <dbReference type="EMBL" id="MBB5208537.1"/>
    </source>
</evidence>
<keyword evidence="9 15" id="KW-0862">Zinc</keyword>
<dbReference type="InterPro" id="IPR011650">
    <property type="entry name" value="Peptidase_M20_dimer"/>
</dbReference>
<dbReference type="PROSITE" id="PS00758">
    <property type="entry name" value="ARGE_DAPE_CPG2_1"/>
    <property type="match status" value="1"/>
</dbReference>
<dbReference type="PANTHER" id="PTHR43808:SF31">
    <property type="entry name" value="N-ACETYL-L-CITRULLINE DEACETYLASE"/>
    <property type="match status" value="1"/>
</dbReference>
<evidence type="ECO:0000256" key="11">
    <source>
        <dbReference type="ARBA" id="ARBA00023154"/>
    </source>
</evidence>
<comment type="subunit">
    <text evidence="3 15">Homodimer.</text>
</comment>
<feature type="binding site" evidence="15">
    <location>
        <position position="100"/>
    </location>
    <ligand>
        <name>Zn(2+)</name>
        <dbReference type="ChEBI" id="CHEBI:29105"/>
        <label>2</label>
    </ligand>
</feature>
<dbReference type="FunFam" id="3.40.630.10:FF:000005">
    <property type="entry name" value="Succinyl-diaminopimelate desuccinylase"/>
    <property type="match status" value="1"/>
</dbReference>
<feature type="binding site" evidence="15">
    <location>
        <position position="135"/>
    </location>
    <ligand>
        <name>Zn(2+)</name>
        <dbReference type="ChEBI" id="CHEBI:29105"/>
        <label>2</label>
    </ligand>
</feature>
<evidence type="ECO:0000256" key="9">
    <source>
        <dbReference type="ARBA" id="ARBA00022833"/>
    </source>
</evidence>
<feature type="domain" description="Peptidase M20 dimerisation" evidence="16">
    <location>
        <begin position="176"/>
        <end position="281"/>
    </location>
</feature>
<evidence type="ECO:0000256" key="12">
    <source>
        <dbReference type="ARBA" id="ARBA00023285"/>
    </source>
</evidence>
<evidence type="ECO:0000256" key="13">
    <source>
        <dbReference type="ARBA" id="ARBA00031891"/>
    </source>
</evidence>
<name>A0A7W8FZJ0_9GAMM</name>
<feature type="binding site" evidence="15">
    <location>
        <position position="163"/>
    </location>
    <ligand>
        <name>Zn(2+)</name>
        <dbReference type="ChEBI" id="CHEBI:29105"/>
        <label>1</label>
    </ligand>
</feature>
<dbReference type="GO" id="GO:0009014">
    <property type="term" value="F:succinyl-diaminopimelate desuccinylase activity"/>
    <property type="evidence" value="ECO:0007669"/>
    <property type="project" value="UniProtKB-UniRule"/>
</dbReference>
<dbReference type="PROSITE" id="PS00759">
    <property type="entry name" value="ARGE_DAPE_CPG2_2"/>
    <property type="match status" value="1"/>
</dbReference>
<dbReference type="Gene3D" id="3.40.630.10">
    <property type="entry name" value="Zn peptidases"/>
    <property type="match status" value="2"/>
</dbReference>
<keyword evidence="8 15" id="KW-0378">Hydrolase</keyword>
<dbReference type="InterPro" id="IPR036264">
    <property type="entry name" value="Bact_exopeptidase_dim_dom"/>
</dbReference>
<accession>A0A7W8FZJ0</accession>
<evidence type="ECO:0000256" key="15">
    <source>
        <dbReference type="HAMAP-Rule" id="MF_01690"/>
    </source>
</evidence>
<organism evidence="17 18">
    <name type="scientific">Chiayiivirga flava</name>
    <dbReference type="NCBI Taxonomy" id="659595"/>
    <lineage>
        <taxon>Bacteria</taxon>
        <taxon>Pseudomonadati</taxon>
        <taxon>Pseudomonadota</taxon>
        <taxon>Gammaproteobacteria</taxon>
        <taxon>Lysobacterales</taxon>
        <taxon>Lysobacteraceae</taxon>
        <taxon>Chiayiivirga</taxon>
    </lineage>
</organism>
<feature type="binding site" evidence="15">
    <location>
        <position position="349"/>
    </location>
    <ligand>
        <name>Zn(2+)</name>
        <dbReference type="ChEBI" id="CHEBI:29105"/>
        <label>2</label>
    </ligand>
</feature>
<evidence type="ECO:0000256" key="6">
    <source>
        <dbReference type="ARBA" id="ARBA00022605"/>
    </source>
</evidence>
<evidence type="ECO:0000256" key="2">
    <source>
        <dbReference type="ARBA" id="ARBA00006746"/>
    </source>
</evidence>
<reference evidence="17 18" key="1">
    <citation type="submission" date="2020-08" db="EMBL/GenBank/DDBJ databases">
        <title>Genomic Encyclopedia of Type Strains, Phase IV (KMG-IV): sequencing the most valuable type-strain genomes for metagenomic binning, comparative biology and taxonomic classification.</title>
        <authorList>
            <person name="Goeker M."/>
        </authorList>
    </citation>
    <scope>NUCLEOTIDE SEQUENCE [LARGE SCALE GENOMIC DNA]</scope>
    <source>
        <strain evidence="17 18">DSM 24163</strain>
    </source>
</reference>
<dbReference type="EMBL" id="JACHHP010000003">
    <property type="protein sequence ID" value="MBB5208537.1"/>
    <property type="molecule type" value="Genomic_DNA"/>
</dbReference>
<protein>
    <recommendedName>
        <fullName evidence="5 15">Succinyl-diaminopimelate desuccinylase</fullName>
        <shortName evidence="15">SDAP desuccinylase</shortName>
        <ecNumber evidence="4 15">3.5.1.18</ecNumber>
    </recommendedName>
    <alternativeName>
        <fullName evidence="13 15">N-succinyl-LL-2,6-diaminoheptanedioate amidohydrolase</fullName>
    </alternativeName>
</protein>
<keyword evidence="6 15" id="KW-0028">Amino-acid biosynthesis</keyword>
<dbReference type="UniPathway" id="UPA00034">
    <property type="reaction ID" value="UER00021"/>
</dbReference>
<dbReference type="HAMAP" id="MF_01690">
    <property type="entry name" value="DapE"/>
    <property type="match status" value="1"/>
</dbReference>
<evidence type="ECO:0000256" key="7">
    <source>
        <dbReference type="ARBA" id="ARBA00022723"/>
    </source>
</evidence>
<dbReference type="GO" id="GO:0008270">
    <property type="term" value="F:zinc ion binding"/>
    <property type="evidence" value="ECO:0007669"/>
    <property type="project" value="UniProtKB-UniRule"/>
</dbReference>
<dbReference type="NCBIfam" id="TIGR01246">
    <property type="entry name" value="dapE_proteo"/>
    <property type="match status" value="1"/>
</dbReference>
<evidence type="ECO:0000256" key="10">
    <source>
        <dbReference type="ARBA" id="ARBA00022915"/>
    </source>
</evidence>
<feature type="binding site" evidence="15">
    <location>
        <position position="100"/>
    </location>
    <ligand>
        <name>Zn(2+)</name>
        <dbReference type="ChEBI" id="CHEBI:29105"/>
        <label>1</label>
    </ligand>
</feature>
<evidence type="ECO:0000256" key="4">
    <source>
        <dbReference type="ARBA" id="ARBA00011921"/>
    </source>
</evidence>
<evidence type="ECO:0000313" key="18">
    <source>
        <dbReference type="Proteomes" id="UP000521199"/>
    </source>
</evidence>
<dbReference type="InterPro" id="IPR001261">
    <property type="entry name" value="ArgE/DapE_CS"/>
</dbReference>
<dbReference type="InterPro" id="IPR005941">
    <property type="entry name" value="DapE_proteobac"/>
</dbReference>
<keyword evidence="12 15" id="KW-0170">Cobalt</keyword>
<dbReference type="NCBIfam" id="NF009557">
    <property type="entry name" value="PRK13009.1"/>
    <property type="match status" value="1"/>
</dbReference>
<dbReference type="Pfam" id="PF01546">
    <property type="entry name" value="Peptidase_M20"/>
    <property type="match status" value="1"/>
</dbReference>
<proteinExistence type="inferred from homology"/>
<dbReference type="RefSeq" id="WP_183961060.1">
    <property type="nucleotide sequence ID" value="NZ_JACHHP010000003.1"/>
</dbReference>
<dbReference type="SUPFAM" id="SSF55031">
    <property type="entry name" value="Bacterial exopeptidase dimerisation domain"/>
    <property type="match status" value="1"/>
</dbReference>
<dbReference type="CDD" id="cd03891">
    <property type="entry name" value="M20_DapE_proteobac"/>
    <property type="match status" value="1"/>
</dbReference>
<comment type="similarity">
    <text evidence="2 15">Belongs to the peptidase M20A family. DapE subfamily.</text>
</comment>
<dbReference type="InterPro" id="IPR050072">
    <property type="entry name" value="Peptidase_M20A"/>
</dbReference>
<dbReference type="SUPFAM" id="SSF53187">
    <property type="entry name" value="Zn-dependent exopeptidases"/>
    <property type="match status" value="1"/>
</dbReference>
<dbReference type="PANTHER" id="PTHR43808">
    <property type="entry name" value="ACETYLORNITHINE DEACETYLASE"/>
    <property type="match status" value="1"/>
</dbReference>
<keyword evidence="18" id="KW-1185">Reference proteome</keyword>
<evidence type="ECO:0000256" key="3">
    <source>
        <dbReference type="ARBA" id="ARBA00011738"/>
    </source>
</evidence>
<feature type="binding site" evidence="15">
    <location>
        <position position="67"/>
    </location>
    <ligand>
        <name>Zn(2+)</name>
        <dbReference type="ChEBI" id="CHEBI:29105"/>
        <label>1</label>
    </ligand>
</feature>
<evidence type="ECO:0000256" key="5">
    <source>
        <dbReference type="ARBA" id="ARBA00022391"/>
    </source>
</evidence>
<comment type="pathway">
    <text evidence="1 15">Amino-acid biosynthesis; L-lysine biosynthesis via DAP pathway; LL-2,6-diaminopimelate from (S)-tetrahydrodipicolinate (succinylase route): step 3/3.</text>
</comment>
<evidence type="ECO:0000256" key="14">
    <source>
        <dbReference type="ARBA" id="ARBA00051301"/>
    </source>
</evidence>
<dbReference type="InterPro" id="IPR002933">
    <property type="entry name" value="Peptidase_M20"/>
</dbReference>
<dbReference type="AlphaFoldDB" id="A0A7W8FZJ0"/>
<keyword evidence="11 15" id="KW-0457">Lysine biosynthesis</keyword>
<dbReference type="Proteomes" id="UP000521199">
    <property type="component" value="Unassembled WGS sequence"/>
</dbReference>
<dbReference type="EC" id="3.5.1.18" evidence="4 15"/>
<evidence type="ECO:0000259" key="16">
    <source>
        <dbReference type="Pfam" id="PF07687"/>
    </source>
</evidence>
<keyword evidence="7 15" id="KW-0479">Metal-binding</keyword>
<comment type="cofactor">
    <cofactor evidence="15">
        <name>Zn(2+)</name>
        <dbReference type="ChEBI" id="CHEBI:29105"/>
    </cofactor>
    <cofactor evidence="15">
        <name>Co(2+)</name>
        <dbReference type="ChEBI" id="CHEBI:48828"/>
    </cofactor>
    <text evidence="15">Binds 2 Zn(2+) or Co(2+) ions per subunit.</text>
</comment>
<feature type="active site" evidence="15">
    <location>
        <position position="69"/>
    </location>
</feature>
<dbReference type="GO" id="GO:0009089">
    <property type="term" value="P:lysine biosynthetic process via diaminopimelate"/>
    <property type="evidence" value="ECO:0007669"/>
    <property type="project" value="UniProtKB-UniRule"/>
</dbReference>
<dbReference type="Pfam" id="PF07687">
    <property type="entry name" value="M20_dimer"/>
    <property type="match status" value="1"/>
</dbReference>
<sequence>MSNVLDLTCELIRRRSVTPDDAGCQALIADRLRAAGFGIEQLPFGDVRNLWATHGSGGAPVLMLLGHTDVVPAGPREDWQTDPFEPVVRDGVLYGRGAADMKGSVAAMVCALEAFVAAYPDHDGTVALLLTSDEEGEAIHGVRSVAECFRATAQRVDYCLVGEPSSSRTVGDTVKVGRRGSLSGALTVHGVQGHVAYPDKADNPIHRFAPALLELSQRQWDAGSADFPPTRFQVSNIAAGTGANNVIPGALEVQFNLRFSTAWTSAALRAEIESVLQRHGLRFDLRWHVSGEPFLTAPGALRDAVRDELLDRLGQAPEESTVGGTSDGRFIAPLGAEVVELGPVNASIHKVDECVRVDALDVLADCYAGIARRLLVTAEAVAPGSEPSSPT</sequence>
<dbReference type="GO" id="GO:0019877">
    <property type="term" value="P:diaminopimelate biosynthetic process"/>
    <property type="evidence" value="ECO:0007669"/>
    <property type="project" value="UniProtKB-UniRule"/>
</dbReference>
<dbReference type="GO" id="GO:0050897">
    <property type="term" value="F:cobalt ion binding"/>
    <property type="evidence" value="ECO:0007669"/>
    <property type="project" value="UniProtKB-UniRule"/>
</dbReference>